<organism evidence="3 4">
    <name type="scientific">Streptomyces calidiresistens</name>
    <dbReference type="NCBI Taxonomy" id="1485586"/>
    <lineage>
        <taxon>Bacteria</taxon>
        <taxon>Bacillati</taxon>
        <taxon>Actinomycetota</taxon>
        <taxon>Actinomycetes</taxon>
        <taxon>Kitasatosporales</taxon>
        <taxon>Streptomycetaceae</taxon>
        <taxon>Streptomyces</taxon>
    </lineage>
</organism>
<gene>
    <name evidence="3" type="ORF">FOE67_13070</name>
</gene>
<evidence type="ECO:0000313" key="3">
    <source>
        <dbReference type="EMBL" id="MBB0230417.1"/>
    </source>
</evidence>
<evidence type="ECO:0000256" key="2">
    <source>
        <dbReference type="SAM" id="Phobius"/>
    </source>
</evidence>
<feature type="transmembrane region" description="Helical" evidence="2">
    <location>
        <begin position="91"/>
        <end position="119"/>
    </location>
</feature>
<dbReference type="EMBL" id="VKHS01000278">
    <property type="protein sequence ID" value="MBB0230417.1"/>
    <property type="molecule type" value="Genomic_DNA"/>
</dbReference>
<feature type="region of interest" description="Disordered" evidence="1">
    <location>
        <begin position="169"/>
        <end position="189"/>
    </location>
</feature>
<feature type="compositionally biased region" description="Basic and acidic residues" evidence="1">
    <location>
        <begin position="178"/>
        <end position="189"/>
    </location>
</feature>
<comment type="caution">
    <text evidence="3">The sequence shown here is derived from an EMBL/GenBank/DDBJ whole genome shotgun (WGS) entry which is preliminary data.</text>
</comment>
<dbReference type="Proteomes" id="UP000530234">
    <property type="component" value="Unassembled WGS sequence"/>
</dbReference>
<protein>
    <submittedName>
        <fullName evidence="3">Uncharacterized protein</fullName>
    </submittedName>
</protein>
<keyword evidence="2" id="KW-1133">Transmembrane helix</keyword>
<reference evidence="4" key="1">
    <citation type="submission" date="2019-10" db="EMBL/GenBank/DDBJ databases">
        <title>Streptomyces sp. nov., a novel actinobacterium isolated from alkaline environment.</title>
        <authorList>
            <person name="Golinska P."/>
        </authorList>
    </citation>
    <scope>NUCLEOTIDE SEQUENCE [LARGE SCALE GENOMIC DNA]</scope>
    <source>
        <strain evidence="4">DSM 42108</strain>
    </source>
</reference>
<sequence length="189" mass="19684">MTLLLLVIGMAESPVRGGFVVNPWGERVHSWTLAWSRVPSPRVTMIEPVPGHPLLPGWARGLQYAVLFTVTAALAYAITRAPSGDGRRRPTAAFVFWAASVAGAVVAVTVAAVTTAVVGNSGPAGAMSWPHLLARSLEAAVPPVAILALPVAVLFAAVPRRFVRGGTAPADAGPLGPLDEKTTRKAETR</sequence>
<accession>A0A7W3T3V2</accession>
<keyword evidence="2" id="KW-0812">Transmembrane</keyword>
<feature type="transmembrane region" description="Helical" evidence="2">
    <location>
        <begin position="139"/>
        <end position="158"/>
    </location>
</feature>
<keyword evidence="2" id="KW-0472">Membrane</keyword>
<name>A0A7W3T3V2_9ACTN</name>
<evidence type="ECO:0000256" key="1">
    <source>
        <dbReference type="SAM" id="MobiDB-lite"/>
    </source>
</evidence>
<feature type="transmembrane region" description="Helical" evidence="2">
    <location>
        <begin position="61"/>
        <end position="79"/>
    </location>
</feature>
<evidence type="ECO:0000313" key="4">
    <source>
        <dbReference type="Proteomes" id="UP000530234"/>
    </source>
</evidence>
<keyword evidence="4" id="KW-1185">Reference proteome</keyword>
<dbReference type="AlphaFoldDB" id="A0A7W3T3V2"/>
<proteinExistence type="predicted"/>